<dbReference type="SMART" id="SM00321">
    <property type="entry name" value="WSC"/>
    <property type="match status" value="2"/>
</dbReference>
<dbReference type="Pfam" id="PF01822">
    <property type="entry name" value="WSC"/>
    <property type="match status" value="2"/>
</dbReference>
<dbReference type="OrthoDB" id="6160938at2759"/>
<feature type="domain" description="WSC" evidence="8">
    <location>
        <begin position="127"/>
        <end position="218"/>
    </location>
</feature>
<dbReference type="InterPro" id="IPR051836">
    <property type="entry name" value="Kremen_rcpt"/>
</dbReference>
<evidence type="ECO:0000256" key="7">
    <source>
        <dbReference type="SAM" id="SignalP"/>
    </source>
</evidence>
<evidence type="ECO:0000256" key="3">
    <source>
        <dbReference type="ARBA" id="ARBA00022729"/>
    </source>
</evidence>
<feature type="domain" description="WSC" evidence="8">
    <location>
        <begin position="28"/>
        <end position="119"/>
    </location>
</feature>
<protein>
    <recommendedName>
        <fullName evidence="8">WSC domain-containing protein</fullName>
    </recommendedName>
</protein>
<reference evidence="9 10" key="1">
    <citation type="submission" date="2017-06" db="EMBL/GenBank/DDBJ databases">
        <title>A platform for efficient transgenesis in Macrostomum lignano, a flatworm model organism for stem cell research.</title>
        <authorList>
            <person name="Berezikov E."/>
        </authorList>
    </citation>
    <scope>NUCLEOTIDE SEQUENCE [LARGE SCALE GENOMIC DNA]</scope>
    <source>
        <strain evidence="9">DV1</strain>
        <tissue evidence="9">Whole organism</tissue>
    </source>
</reference>
<evidence type="ECO:0000256" key="4">
    <source>
        <dbReference type="ARBA" id="ARBA00022989"/>
    </source>
</evidence>
<dbReference type="PANTHER" id="PTHR24269:SF16">
    <property type="entry name" value="PROTEIN SLG1"/>
    <property type="match status" value="1"/>
</dbReference>
<evidence type="ECO:0000256" key="2">
    <source>
        <dbReference type="ARBA" id="ARBA00022692"/>
    </source>
</evidence>
<dbReference type="PANTHER" id="PTHR24269">
    <property type="entry name" value="KREMEN PROTEIN"/>
    <property type="match status" value="1"/>
</dbReference>
<keyword evidence="6" id="KW-0325">Glycoprotein</keyword>
<comment type="caution">
    <text evidence="9">The sequence shown here is derived from an EMBL/GenBank/DDBJ whole genome shotgun (WGS) entry which is preliminary data.</text>
</comment>
<keyword evidence="5" id="KW-0472">Membrane</keyword>
<feature type="chain" id="PRO_5012311909" description="WSC domain-containing protein" evidence="7">
    <location>
        <begin position="23"/>
        <end position="222"/>
    </location>
</feature>
<dbReference type="STRING" id="282301.A0A267GJS8"/>
<evidence type="ECO:0000313" key="9">
    <source>
        <dbReference type="EMBL" id="PAA85634.1"/>
    </source>
</evidence>
<evidence type="ECO:0000256" key="5">
    <source>
        <dbReference type="ARBA" id="ARBA00023136"/>
    </source>
</evidence>
<name>A0A267GJS8_9PLAT</name>
<dbReference type="GO" id="GO:0005886">
    <property type="term" value="C:plasma membrane"/>
    <property type="evidence" value="ECO:0007669"/>
    <property type="project" value="TreeGrafter"/>
</dbReference>
<dbReference type="AlphaFoldDB" id="A0A267GJS8"/>
<evidence type="ECO:0000259" key="8">
    <source>
        <dbReference type="PROSITE" id="PS51212"/>
    </source>
</evidence>
<comment type="subcellular location">
    <subcellularLocation>
        <location evidence="1">Membrane</location>
        <topology evidence="1">Single-pass membrane protein</topology>
    </subcellularLocation>
</comment>
<evidence type="ECO:0000256" key="6">
    <source>
        <dbReference type="ARBA" id="ARBA00023180"/>
    </source>
</evidence>
<evidence type="ECO:0000256" key="1">
    <source>
        <dbReference type="ARBA" id="ARBA00004167"/>
    </source>
</evidence>
<keyword evidence="4" id="KW-1133">Transmembrane helix</keyword>
<dbReference type="EMBL" id="NIVC01000312">
    <property type="protein sequence ID" value="PAA85634.1"/>
    <property type="molecule type" value="Genomic_DNA"/>
</dbReference>
<keyword evidence="10" id="KW-1185">Reference proteome</keyword>
<accession>A0A267GJS8</accession>
<dbReference type="Proteomes" id="UP000215902">
    <property type="component" value="Unassembled WGS sequence"/>
</dbReference>
<proteinExistence type="predicted"/>
<sequence>MWAHKLLLLALIPIFGSFEADAALTRPDWNYIGCFRNTAVDFVKVQSSSAVKMTREVCRSECIRRGKTFFGLSGGAECSCRGLFQKKDEKDAWFCKLRCEGDSSQTCGGPDFTDVFQAYNLLVPKIPAQRIGCFPKDGYGSFRLTQRAKNIFMTHEYCANVCLQTKSKYFGLSDTDTCSCARSNTTEVYESTDCGWRCRGNYAEDCGADSSVAVFKLEEMYV</sequence>
<gene>
    <name evidence="9" type="ORF">BOX15_Mlig033396g1</name>
</gene>
<dbReference type="InterPro" id="IPR002889">
    <property type="entry name" value="WSC_carb-bd"/>
</dbReference>
<dbReference type="PROSITE" id="PS51212">
    <property type="entry name" value="WSC"/>
    <property type="match status" value="2"/>
</dbReference>
<organism evidence="9 10">
    <name type="scientific">Macrostomum lignano</name>
    <dbReference type="NCBI Taxonomy" id="282301"/>
    <lineage>
        <taxon>Eukaryota</taxon>
        <taxon>Metazoa</taxon>
        <taxon>Spiralia</taxon>
        <taxon>Lophotrochozoa</taxon>
        <taxon>Platyhelminthes</taxon>
        <taxon>Rhabditophora</taxon>
        <taxon>Macrostomorpha</taxon>
        <taxon>Macrostomida</taxon>
        <taxon>Macrostomidae</taxon>
        <taxon>Macrostomum</taxon>
    </lineage>
</organism>
<evidence type="ECO:0000313" key="10">
    <source>
        <dbReference type="Proteomes" id="UP000215902"/>
    </source>
</evidence>
<feature type="signal peptide" evidence="7">
    <location>
        <begin position="1"/>
        <end position="22"/>
    </location>
</feature>
<keyword evidence="2" id="KW-0812">Transmembrane</keyword>
<keyword evidence="3 7" id="KW-0732">Signal</keyword>